<proteinExistence type="predicted"/>
<comment type="caution">
    <text evidence="1">The sequence shown here is derived from an EMBL/GenBank/DDBJ whole genome shotgun (WGS) entry which is preliminary data.</text>
</comment>
<name>A0ABD1Y3E1_9MARC</name>
<dbReference type="EMBL" id="JBHFFA010000006">
    <property type="protein sequence ID" value="KAL2621276.1"/>
    <property type="molecule type" value="Genomic_DNA"/>
</dbReference>
<organism evidence="1 2">
    <name type="scientific">Riccia fluitans</name>
    <dbReference type="NCBI Taxonomy" id="41844"/>
    <lineage>
        <taxon>Eukaryota</taxon>
        <taxon>Viridiplantae</taxon>
        <taxon>Streptophyta</taxon>
        <taxon>Embryophyta</taxon>
        <taxon>Marchantiophyta</taxon>
        <taxon>Marchantiopsida</taxon>
        <taxon>Marchantiidae</taxon>
        <taxon>Marchantiales</taxon>
        <taxon>Ricciaceae</taxon>
        <taxon>Riccia</taxon>
    </lineage>
</organism>
<accession>A0ABD1Y3E1</accession>
<sequence length="144" mass="15768">MGRGKKLEILMGGESFKVRIRTGILQQRARLEFRISSVDALSGARRELREGWMAGINFSLMAGVKFSHSAGRSQLLILWSTIEPTAAVEEFGVIATVPASVGAQNSQVITSCWMNSVNAAWDVEDSDCWIQLSSAFLFSNQVAN</sequence>
<protein>
    <recommendedName>
        <fullName evidence="3">Phage tail protein</fullName>
    </recommendedName>
</protein>
<keyword evidence="2" id="KW-1185">Reference proteome</keyword>
<reference evidence="1 2" key="1">
    <citation type="submission" date="2024-09" db="EMBL/GenBank/DDBJ databases">
        <title>Chromosome-scale assembly of Riccia fluitans.</title>
        <authorList>
            <person name="Paukszto L."/>
            <person name="Sawicki J."/>
            <person name="Karawczyk K."/>
            <person name="Piernik-Szablinska J."/>
            <person name="Szczecinska M."/>
            <person name="Mazdziarz M."/>
        </authorList>
    </citation>
    <scope>NUCLEOTIDE SEQUENCE [LARGE SCALE GENOMIC DNA]</scope>
    <source>
        <strain evidence="1">Rf_01</strain>
        <tissue evidence="1">Aerial parts of the thallus</tissue>
    </source>
</reference>
<evidence type="ECO:0008006" key="3">
    <source>
        <dbReference type="Google" id="ProtNLM"/>
    </source>
</evidence>
<evidence type="ECO:0000313" key="1">
    <source>
        <dbReference type="EMBL" id="KAL2621276.1"/>
    </source>
</evidence>
<evidence type="ECO:0000313" key="2">
    <source>
        <dbReference type="Proteomes" id="UP001605036"/>
    </source>
</evidence>
<dbReference type="Proteomes" id="UP001605036">
    <property type="component" value="Unassembled WGS sequence"/>
</dbReference>
<gene>
    <name evidence="1" type="ORF">R1flu_001481</name>
</gene>
<dbReference type="AlphaFoldDB" id="A0ABD1Y3E1"/>